<evidence type="ECO:0000256" key="1">
    <source>
        <dbReference type="SAM" id="Phobius"/>
    </source>
</evidence>
<feature type="transmembrane region" description="Helical" evidence="1">
    <location>
        <begin position="20"/>
        <end position="39"/>
    </location>
</feature>
<sequence>MLNVRAAFNFQLNFQLSCYARYYILCEAVFFFNLLWFVFDFYSFSFDLLLAAGLQQRTGLYQVSSFNIHQLEISKTHLNLESMRSSDKQYTLTNASMSVTFGGAKIVCTMNLCLLFSLGS</sequence>
<dbReference type="Proteomes" id="UP000265040">
    <property type="component" value="Chromosome 17"/>
</dbReference>
<name>A0A7N6AWR0_ANATE</name>
<accession>A0A7N6AWR0</accession>
<dbReference type="OrthoDB" id="8839443at2759"/>
<keyword evidence="1" id="KW-1133">Transmembrane helix</keyword>
<proteinExistence type="predicted"/>
<dbReference type="GeneTree" id="ENSGT01030000234767"/>
<evidence type="ECO:0000313" key="2">
    <source>
        <dbReference type="Ensembl" id="ENSATEP00000054020.1"/>
    </source>
</evidence>
<keyword evidence="3" id="KW-1185">Reference proteome</keyword>
<dbReference type="Ensembl" id="ENSATET00000059748.1">
    <property type="protein sequence ID" value="ENSATEP00000054020.1"/>
    <property type="gene ID" value="ENSATEG00000029163.1"/>
</dbReference>
<reference evidence="2" key="2">
    <citation type="submission" date="2025-08" db="UniProtKB">
        <authorList>
            <consortium name="Ensembl"/>
        </authorList>
    </citation>
    <scope>IDENTIFICATION</scope>
</reference>
<protein>
    <submittedName>
        <fullName evidence="2">Uncharacterized protein</fullName>
    </submittedName>
</protein>
<keyword evidence="1" id="KW-0472">Membrane</keyword>
<dbReference type="InParanoid" id="A0A7N6AWR0"/>
<organism evidence="2 3">
    <name type="scientific">Anabas testudineus</name>
    <name type="common">Climbing perch</name>
    <name type="synonym">Anthias testudineus</name>
    <dbReference type="NCBI Taxonomy" id="64144"/>
    <lineage>
        <taxon>Eukaryota</taxon>
        <taxon>Metazoa</taxon>
        <taxon>Chordata</taxon>
        <taxon>Craniata</taxon>
        <taxon>Vertebrata</taxon>
        <taxon>Euteleostomi</taxon>
        <taxon>Actinopterygii</taxon>
        <taxon>Neopterygii</taxon>
        <taxon>Teleostei</taxon>
        <taxon>Neoteleostei</taxon>
        <taxon>Acanthomorphata</taxon>
        <taxon>Anabantaria</taxon>
        <taxon>Anabantiformes</taxon>
        <taxon>Anabantoidei</taxon>
        <taxon>Anabantidae</taxon>
        <taxon>Anabas</taxon>
    </lineage>
</organism>
<reference evidence="2" key="3">
    <citation type="submission" date="2025-09" db="UniProtKB">
        <authorList>
            <consortium name="Ensembl"/>
        </authorList>
    </citation>
    <scope>IDENTIFICATION</scope>
</reference>
<keyword evidence="1" id="KW-0812">Transmembrane</keyword>
<reference evidence="2" key="1">
    <citation type="submission" date="2021-04" db="EMBL/GenBank/DDBJ databases">
        <authorList>
            <consortium name="Wellcome Sanger Institute Data Sharing"/>
        </authorList>
    </citation>
    <scope>NUCLEOTIDE SEQUENCE [LARGE SCALE GENOMIC DNA]</scope>
</reference>
<evidence type="ECO:0000313" key="3">
    <source>
        <dbReference type="Proteomes" id="UP000265040"/>
    </source>
</evidence>
<dbReference type="AlphaFoldDB" id="A0A7N6AWR0"/>